<evidence type="ECO:0000313" key="4">
    <source>
        <dbReference type="EMBL" id="RFU75031.1"/>
    </source>
</evidence>
<dbReference type="SUPFAM" id="SSF48403">
    <property type="entry name" value="Ankyrin repeat"/>
    <property type="match status" value="5"/>
</dbReference>
<sequence length="1620" mass="180495">MLNVTHQLNGTNELKEAKDIVRATCGSLLQILPDETVSVVHHSLTEFLRGSTRALTQGKLAEQDYLLKYGPTHAQLAFACLSYLNSGCLDNYKVDKTKLRQDFWKFRRLEQGLSCDVDGVSPLHVAAYLGLADYIRELLQRPGANANIINENDENPLYWAAYKGHHKAVKLLLQYGADPNRYSGTGLTPLHEAARRNHPEAAQALLTSGADPLIPRTDPQAARYHYAPRRSAGRTPLQYACMNGHDKVVAIFLPFLKEIRTVYRALHWGAESGQAKVVACILTHSGVDVNSLELHNTALFYACTVVSPQTIEVLLGDGANPNVMTQTFYHRHIEMDGIKVLEQYQPDSKREPTALHILCDSVAKTNRPNLDDARQCFELVRKAGVDLEQRDSDGKTALHRLLLGYSPRASETVCVMLRLLLDAGADANAESDDGSTPLHGNPTSREAIRLLIEEGGADINKRRSSDGKTPILCLLSSQSPETSLEFLRFRPDCNAVDNDGNSALHVALSWRMTNRDLIVALRVLGADINKKNHKGQTPLHIAGEQEGLFRMLVEYGADLEAQDNKGYTALFQIISTDIIHRERSRDPNAVLKAAVELGAKTDCRDYKGRTLLHEAVHCDFNDRLRYFLDLGLSPYVQDGAGNSLWHEAIFAQSYSNKQHTTNQQHDNNLKIPDIYNTLTDAGVDSDQPTYQGRTPLHVACSIAVDSFLNPNEKLPLDYLLSVSKNMSPADCDGVTPLHIAATISEYYVAALLRARAHAAAVTLEGLTPLHLAARACQSNIVNLLLKEYERDVYSDTSTYSTLVNYLDNSGRTALHYACRSGRPEVVASLLASGANVNIRAKDGVTPLQECTKFESEQEVWRGCNSVTDGYHRLHAAGLKLNDESRPYLYWTDTMPQDTEKLPAEHISSRIEEILEMIVTHSLDFNATDAFGRNQLQEAISSIQNPSMNYTIGCFLSLVKRLDPKLYESDIKSLLRLRKQIEDKTITQKPDSICTLHLHCRESEFEKSLALRDYTRIEDLHQRGEDFTQPSRTNGSQWHSLVCGPYGRLFEKLCTNEIVEKSEDEEWCKNWQKAVERGSRFNSRDISPLLIAACNSSIPNMDVVKVLVEVFNASINAQICMASWDQRNGQITKGESALHILARGRHWWQVHQALPYLISHGANIELKDDNGRTPLHISLEMEIGNTRRISCFQEEAARILVSAGANIHAINNLGRSCQTIAVTSNSIKMIEILLPPESTLNISALFIAIEECNDQLKFNKNVWNSKPPLTSGAYINQSGGGGMPSPHDAHYENSTIIHDLLESSKFIQDMTDWESLNLEHRDGKGRTLLLAACRNRLVADNTAAFRLIEQGADLSARDTEGKNVLHHIFESHVPSEIYRRTELIKLLLSKRPELVYEEDMNGNAPINCVQPGFCYSPVGFFQPELCSDIVDILLDTGSDPLHPGADGNFPMHLLGNRPKHALFQRFLNMGVPINIRNTKNGNTSLYNWFLSEPSNLDRNGFSLQSSNSGIHHTIFSAALSQKPLEGTKLEDFENEQLEFYENAGGDFLVRNNAGETLLHALASASFQSSHSGRTKDDILISRFEFLVAKGLDPLAEDGRQRTALDIAVACGNNSLLDNFRS</sequence>
<evidence type="ECO:0000256" key="1">
    <source>
        <dbReference type="ARBA" id="ARBA00022737"/>
    </source>
</evidence>
<reference evidence="4 5" key="1">
    <citation type="journal article" date="2018" name="PLoS Pathog.">
        <title>Evolution of structural diversity of trichothecenes, a family of toxins produced by plant pathogenic and entomopathogenic fungi.</title>
        <authorList>
            <person name="Proctor R.H."/>
            <person name="McCormick S.P."/>
            <person name="Kim H.S."/>
            <person name="Cardoza R.E."/>
            <person name="Stanley A.M."/>
            <person name="Lindo L."/>
            <person name="Kelly A."/>
            <person name="Brown D.W."/>
            <person name="Lee T."/>
            <person name="Vaughan M.M."/>
            <person name="Alexander N.J."/>
            <person name="Busman M."/>
            <person name="Gutierrez S."/>
        </authorList>
    </citation>
    <scope>NUCLEOTIDE SEQUENCE [LARGE SCALE GENOMIC DNA]</scope>
    <source>
        <strain evidence="4 5">IBT 40837</strain>
    </source>
</reference>
<feature type="repeat" description="ANK" evidence="3">
    <location>
        <begin position="1132"/>
        <end position="1168"/>
    </location>
</feature>
<dbReference type="PANTHER" id="PTHR24123:SF33">
    <property type="entry name" value="PROTEIN HOS4"/>
    <property type="match status" value="1"/>
</dbReference>
<dbReference type="Pfam" id="PF12796">
    <property type="entry name" value="Ank_2"/>
    <property type="match status" value="4"/>
</dbReference>
<feature type="repeat" description="ANK" evidence="3">
    <location>
        <begin position="809"/>
        <end position="841"/>
    </location>
</feature>
<gene>
    <name evidence="4" type="ORF">TARUN_7218</name>
</gene>
<evidence type="ECO:0000256" key="2">
    <source>
        <dbReference type="ARBA" id="ARBA00023043"/>
    </source>
</evidence>
<feature type="repeat" description="ANK" evidence="3">
    <location>
        <begin position="534"/>
        <end position="564"/>
    </location>
</feature>
<keyword evidence="2 3" id="KW-0040">ANK repeat</keyword>
<dbReference type="OrthoDB" id="21416at2759"/>
<dbReference type="EMBL" id="PXOA01000482">
    <property type="protein sequence ID" value="RFU75031.1"/>
    <property type="molecule type" value="Genomic_DNA"/>
</dbReference>
<feature type="repeat" description="ANK" evidence="3">
    <location>
        <begin position="152"/>
        <end position="184"/>
    </location>
</feature>
<dbReference type="STRING" id="490622.A0A395NGJ7"/>
<feature type="repeat" description="ANK" evidence="3">
    <location>
        <begin position="1169"/>
        <end position="1211"/>
    </location>
</feature>
<comment type="caution">
    <text evidence="4">The sequence shown here is derived from an EMBL/GenBank/DDBJ whole genome shotgun (WGS) entry which is preliminary data.</text>
</comment>
<accession>A0A395NGJ7</accession>
<dbReference type="SMART" id="SM00248">
    <property type="entry name" value="ANK"/>
    <property type="match status" value="23"/>
</dbReference>
<keyword evidence="1" id="KW-0677">Repeat</keyword>
<name>A0A395NGJ7_TRIAR</name>
<feature type="repeat" description="ANK" evidence="3">
    <location>
        <begin position="499"/>
        <end position="533"/>
    </location>
</feature>
<protein>
    <submittedName>
        <fullName evidence="4">Ankyrin repeat</fullName>
    </submittedName>
</protein>
<dbReference type="InterPro" id="IPR002110">
    <property type="entry name" value="Ankyrin_rpt"/>
</dbReference>
<feature type="repeat" description="ANK" evidence="3">
    <location>
        <begin position="118"/>
        <end position="151"/>
    </location>
</feature>
<feature type="repeat" description="ANK" evidence="3">
    <location>
        <begin position="764"/>
        <end position="786"/>
    </location>
</feature>
<dbReference type="PROSITE" id="PS50088">
    <property type="entry name" value="ANK_REPEAT"/>
    <property type="match status" value="10"/>
</dbReference>
<proteinExistence type="predicted"/>
<evidence type="ECO:0000256" key="3">
    <source>
        <dbReference type="PROSITE-ProRule" id="PRU00023"/>
    </source>
</evidence>
<keyword evidence="5" id="KW-1185">Reference proteome</keyword>
<dbReference type="InterPro" id="IPR036770">
    <property type="entry name" value="Ankyrin_rpt-contain_sf"/>
</dbReference>
<dbReference type="InterPro" id="IPR051165">
    <property type="entry name" value="Multifunctional_ANK_Repeat"/>
</dbReference>
<dbReference type="PANTHER" id="PTHR24123">
    <property type="entry name" value="ANKYRIN REPEAT-CONTAINING"/>
    <property type="match status" value="1"/>
</dbReference>
<organism evidence="4 5">
    <name type="scientific">Trichoderma arundinaceum</name>
    <dbReference type="NCBI Taxonomy" id="490622"/>
    <lineage>
        <taxon>Eukaryota</taxon>
        <taxon>Fungi</taxon>
        <taxon>Dikarya</taxon>
        <taxon>Ascomycota</taxon>
        <taxon>Pezizomycotina</taxon>
        <taxon>Sordariomycetes</taxon>
        <taxon>Hypocreomycetidae</taxon>
        <taxon>Hypocreales</taxon>
        <taxon>Hypocreaceae</taxon>
        <taxon>Trichoderma</taxon>
    </lineage>
</organism>
<evidence type="ECO:0000313" key="5">
    <source>
        <dbReference type="Proteomes" id="UP000266272"/>
    </source>
</evidence>
<dbReference type="Proteomes" id="UP000266272">
    <property type="component" value="Unassembled WGS sequence"/>
</dbReference>
<dbReference type="PRINTS" id="PR01415">
    <property type="entry name" value="ANKYRIN"/>
</dbReference>
<feature type="repeat" description="ANK" evidence="3">
    <location>
        <begin position="185"/>
        <end position="211"/>
    </location>
</feature>
<dbReference type="Pfam" id="PF00023">
    <property type="entry name" value="Ank"/>
    <property type="match status" value="1"/>
</dbReference>
<dbReference type="Gene3D" id="1.25.40.20">
    <property type="entry name" value="Ankyrin repeat-containing domain"/>
    <property type="match status" value="7"/>
</dbReference>
<dbReference type="PROSITE" id="PS50297">
    <property type="entry name" value="ANK_REP_REGION"/>
    <property type="match status" value="5"/>
</dbReference>
<feature type="repeat" description="ANK" evidence="3">
    <location>
        <begin position="393"/>
        <end position="432"/>
    </location>
</feature>